<reference evidence="2" key="1">
    <citation type="submission" date="2022-10" db="EMBL/GenBank/DDBJ databases">
        <title>Tapping the CABI collections for fungal endophytes: first genome assemblies for Collariella, Neodidymelliopsis, Ascochyta clinopodiicola, Didymella pomorum, Didymosphaeria variabile, Neocosmospora piperis and Neocucurbitaria cava.</title>
        <authorList>
            <person name="Hill R."/>
        </authorList>
    </citation>
    <scope>NUCLEOTIDE SEQUENCE</scope>
    <source>
        <strain evidence="2">IMI 356815</strain>
    </source>
</reference>
<feature type="chain" id="PRO_5040809053" description="Ubiquitin 3 binding protein But2 C-terminal domain-containing protein" evidence="1">
    <location>
        <begin position="20"/>
        <end position="224"/>
    </location>
</feature>
<keyword evidence="1" id="KW-0732">Signal</keyword>
<evidence type="ECO:0000313" key="2">
    <source>
        <dbReference type="EMBL" id="KAJ4359994.1"/>
    </source>
</evidence>
<dbReference type="OrthoDB" id="3743491at2759"/>
<keyword evidence="3" id="KW-1185">Reference proteome</keyword>
<dbReference type="GeneID" id="80904083"/>
<organism evidence="2 3">
    <name type="scientific">Didymosphaeria variabile</name>
    <dbReference type="NCBI Taxonomy" id="1932322"/>
    <lineage>
        <taxon>Eukaryota</taxon>
        <taxon>Fungi</taxon>
        <taxon>Dikarya</taxon>
        <taxon>Ascomycota</taxon>
        <taxon>Pezizomycotina</taxon>
        <taxon>Dothideomycetes</taxon>
        <taxon>Pleosporomycetidae</taxon>
        <taxon>Pleosporales</taxon>
        <taxon>Massarineae</taxon>
        <taxon>Didymosphaeriaceae</taxon>
        <taxon>Didymosphaeria</taxon>
    </lineage>
</organism>
<name>A0A9W8XUI7_9PLEO</name>
<evidence type="ECO:0008006" key="4">
    <source>
        <dbReference type="Google" id="ProtNLM"/>
    </source>
</evidence>
<dbReference type="RefSeq" id="XP_056076196.1">
    <property type="nucleotide sequence ID" value="XM_056209374.1"/>
</dbReference>
<comment type="caution">
    <text evidence="2">The sequence shown here is derived from an EMBL/GenBank/DDBJ whole genome shotgun (WGS) entry which is preliminary data.</text>
</comment>
<dbReference type="Proteomes" id="UP001140513">
    <property type="component" value="Unassembled WGS sequence"/>
</dbReference>
<dbReference type="EMBL" id="JAPEUX010000001">
    <property type="protein sequence ID" value="KAJ4359994.1"/>
    <property type="molecule type" value="Genomic_DNA"/>
</dbReference>
<accession>A0A9W8XUI7</accession>
<gene>
    <name evidence="2" type="ORF">N0V89_000553</name>
</gene>
<dbReference type="AlphaFoldDB" id="A0A9W8XUI7"/>
<evidence type="ECO:0000256" key="1">
    <source>
        <dbReference type="SAM" id="SignalP"/>
    </source>
</evidence>
<sequence>MKKITILSLGMVAIDAVRAASAAQYEAVPAVVIHPLEAKWALHVNSVSGNPPMFKDRPIVGLTECTIDGVPQNHTPQSTIHLAPSFGLENFTIHPPSDPVIVYLSKFGDSEGSRYSLAGVYPDSTNWLDIYFVAEYVLPAPNDFIVMGWSTIFGDRDCPQGLRCDTLSWIIQQEGEKKILRPRAEAGAWDAVKTKEGRGWRVVWKVDKATVHQEVEILVVSVDR</sequence>
<feature type="signal peptide" evidence="1">
    <location>
        <begin position="1"/>
        <end position="19"/>
    </location>
</feature>
<evidence type="ECO:0000313" key="3">
    <source>
        <dbReference type="Proteomes" id="UP001140513"/>
    </source>
</evidence>
<protein>
    <recommendedName>
        <fullName evidence="4">Ubiquitin 3 binding protein But2 C-terminal domain-containing protein</fullName>
    </recommendedName>
</protein>
<proteinExistence type="predicted"/>